<dbReference type="Proteomes" id="UP000291078">
    <property type="component" value="Unassembled WGS sequence"/>
</dbReference>
<evidence type="ECO:0000256" key="1">
    <source>
        <dbReference type="SAM" id="MobiDB-lite"/>
    </source>
</evidence>
<keyword evidence="2" id="KW-0732">Signal</keyword>
<feature type="signal peptide" evidence="2">
    <location>
        <begin position="1"/>
        <end position="26"/>
    </location>
</feature>
<accession>A0A4Q7S8N8</accession>
<proteinExistence type="predicted"/>
<dbReference type="Pfam" id="PF11304">
    <property type="entry name" value="DUF3106"/>
    <property type="match status" value="1"/>
</dbReference>
<feature type="region of interest" description="Disordered" evidence="1">
    <location>
        <begin position="243"/>
        <end position="262"/>
    </location>
</feature>
<sequence length="262" mass="27917">MAHRTPLTAALRRRFAALCVAVSAVAALGVDAVIDTARAQGHGASQPVARPVVNARPTWAELSPGHQKVLAPLQPLWDTIPELNRRKWQRIADLYPRLKPEEQARLQERMAEWVSMTPQQRRLARENYQITRTLPQEKKAEAWDRYQQLPEDQKKKLAAAEKVPGRPGAVSALPSGKRPLPESSRPAHHPSRKAASHPEAAPASAPAAEAVAGASAPALPVAPAAVPGAGASAVAAATADSLTPPVTGEASTNFPQSEAPRQ</sequence>
<dbReference type="InterPro" id="IPR021455">
    <property type="entry name" value="DUF3106"/>
</dbReference>
<evidence type="ECO:0000256" key="2">
    <source>
        <dbReference type="SAM" id="SignalP"/>
    </source>
</evidence>
<gene>
    <name evidence="3" type="ORF">EV147_1743</name>
</gene>
<organism evidence="3 4">
    <name type="scientific">Cupriavidus agavae</name>
    <dbReference type="NCBI Taxonomy" id="1001822"/>
    <lineage>
        <taxon>Bacteria</taxon>
        <taxon>Pseudomonadati</taxon>
        <taxon>Pseudomonadota</taxon>
        <taxon>Betaproteobacteria</taxon>
        <taxon>Burkholderiales</taxon>
        <taxon>Burkholderiaceae</taxon>
        <taxon>Cupriavidus</taxon>
    </lineage>
</organism>
<feature type="compositionally biased region" description="Low complexity" evidence="1">
    <location>
        <begin position="197"/>
        <end position="215"/>
    </location>
</feature>
<dbReference type="EMBL" id="SGXM01000001">
    <property type="protein sequence ID" value="RZT42703.1"/>
    <property type="molecule type" value="Genomic_DNA"/>
</dbReference>
<reference evidence="3 4" key="1">
    <citation type="journal article" date="2015" name="Stand. Genomic Sci.">
        <title>Genomic Encyclopedia of Bacterial and Archaeal Type Strains, Phase III: the genomes of soil and plant-associated and newly described type strains.</title>
        <authorList>
            <person name="Whitman W.B."/>
            <person name="Woyke T."/>
            <person name="Klenk H.P."/>
            <person name="Zhou Y."/>
            <person name="Lilburn T.G."/>
            <person name="Beck B.J."/>
            <person name="De Vos P."/>
            <person name="Vandamme P."/>
            <person name="Eisen J.A."/>
            <person name="Garrity G."/>
            <person name="Hugenholtz P."/>
            <person name="Kyrpides N.C."/>
        </authorList>
    </citation>
    <scope>NUCLEOTIDE SEQUENCE [LARGE SCALE GENOMIC DNA]</scope>
    <source>
        <strain evidence="3 4">ASC-9842</strain>
    </source>
</reference>
<dbReference type="RefSeq" id="WP_130390677.1">
    <property type="nucleotide sequence ID" value="NZ_SGXM01000001.1"/>
</dbReference>
<keyword evidence="4" id="KW-1185">Reference proteome</keyword>
<feature type="region of interest" description="Disordered" evidence="1">
    <location>
        <begin position="153"/>
        <end position="215"/>
    </location>
</feature>
<protein>
    <submittedName>
        <fullName evidence="3">Uncharacterized protein DUF3106</fullName>
    </submittedName>
</protein>
<dbReference type="OrthoDB" id="9796567at2"/>
<feature type="compositionally biased region" description="Basic residues" evidence="1">
    <location>
        <begin position="186"/>
        <end position="195"/>
    </location>
</feature>
<comment type="caution">
    <text evidence="3">The sequence shown here is derived from an EMBL/GenBank/DDBJ whole genome shotgun (WGS) entry which is preliminary data.</text>
</comment>
<evidence type="ECO:0000313" key="3">
    <source>
        <dbReference type="EMBL" id="RZT42703.1"/>
    </source>
</evidence>
<feature type="chain" id="PRO_5020456419" evidence="2">
    <location>
        <begin position="27"/>
        <end position="262"/>
    </location>
</feature>
<evidence type="ECO:0000313" key="4">
    <source>
        <dbReference type="Proteomes" id="UP000291078"/>
    </source>
</evidence>
<dbReference type="AlphaFoldDB" id="A0A4Q7S8N8"/>
<name>A0A4Q7S8N8_9BURK</name>